<dbReference type="AlphaFoldDB" id="A0AAQ0BZU2"/>
<evidence type="ECO:0000313" key="1">
    <source>
        <dbReference type="EMBL" id="QQE89175.1"/>
    </source>
</evidence>
<dbReference type="EMBL" id="CP066310">
    <property type="protein sequence ID" value="QQE89175.1"/>
    <property type="molecule type" value="Genomic_DNA"/>
</dbReference>
<dbReference type="Proteomes" id="UP000596192">
    <property type="component" value="Chromosome"/>
</dbReference>
<evidence type="ECO:0000313" key="2">
    <source>
        <dbReference type="Proteomes" id="UP000596192"/>
    </source>
</evidence>
<name>A0AAQ0BZU2_9GAMM</name>
<reference evidence="1 2" key="1">
    <citation type="submission" date="2020-12" db="EMBL/GenBank/DDBJ databases">
        <title>Genomic Analysis and Response surface optimization of nitrogen-fixing conditions for A. chroococcum strain HR1, Isolation from rhizosphere soil.</title>
        <authorList>
            <person name="Li J."/>
            <person name="Yang H."/>
            <person name="Liu H."/>
            <person name="Wang C."/>
            <person name="Tian Y."/>
            <person name="Lu X.Y."/>
        </authorList>
    </citation>
    <scope>NUCLEOTIDE SEQUENCE [LARGE SCALE GENOMIC DNA]</scope>
    <source>
        <strain evidence="1 2">HR1</strain>
    </source>
</reference>
<proteinExistence type="predicted"/>
<sequence length="155" mass="17154">MAKKRIGKLPPRYAFILNPYADVRLSKCPRCQKSTYLRKFALFIHIDGWGPMVLGKTCRYCSHCELIMAHQDELEAQLAHSFGQIAPEVIGRAYLVLGTIDQKVWKAGLAGGGGQLGEMLQHVAEFKKVLKLAVEPGGWQAPNKKPAGNPDLGQR</sequence>
<protein>
    <submittedName>
        <fullName evidence="1">Uncharacterized protein</fullName>
    </submittedName>
</protein>
<gene>
    <name evidence="1" type="ORF">GKQ51_02055</name>
</gene>
<dbReference type="RefSeq" id="WP_198867106.1">
    <property type="nucleotide sequence ID" value="NZ_CP066310.1"/>
</dbReference>
<organism evidence="1 2">
    <name type="scientific">Azotobacter chroococcum</name>
    <dbReference type="NCBI Taxonomy" id="353"/>
    <lineage>
        <taxon>Bacteria</taxon>
        <taxon>Pseudomonadati</taxon>
        <taxon>Pseudomonadota</taxon>
        <taxon>Gammaproteobacteria</taxon>
        <taxon>Pseudomonadales</taxon>
        <taxon>Pseudomonadaceae</taxon>
        <taxon>Azotobacter</taxon>
    </lineage>
</organism>
<accession>A0AAQ0BZU2</accession>